<keyword evidence="2" id="KW-0418">Kinase</keyword>
<name>A0A6C2YNE4_9BACT</name>
<dbReference type="SMART" id="SM00564">
    <property type="entry name" value="PQQ"/>
    <property type="match status" value="5"/>
</dbReference>
<proteinExistence type="predicted"/>
<dbReference type="EMBL" id="LR593887">
    <property type="protein sequence ID" value="VTS03502.1"/>
    <property type="molecule type" value="Genomic_DNA"/>
</dbReference>
<gene>
    <name evidence="2" type="ORF">GMBLW1_08220</name>
</gene>
<protein>
    <recommendedName>
        <fullName evidence="1">Pyrrolo-quinoline quinone repeat domain-containing protein</fullName>
    </recommendedName>
</protein>
<keyword evidence="2" id="KW-0723">Serine/threonine-protein kinase</keyword>
<dbReference type="SUPFAM" id="SSF50998">
    <property type="entry name" value="Quinoprotein alcohol dehydrogenase-like"/>
    <property type="match status" value="1"/>
</dbReference>
<evidence type="ECO:0000313" key="3">
    <source>
        <dbReference type="Proteomes" id="UP000464378"/>
    </source>
</evidence>
<dbReference type="Gene3D" id="2.40.10.480">
    <property type="match status" value="1"/>
</dbReference>
<sequence>MMIAPPFRRKGWFVGWLIVVALASSPRSGLAAEKIADWPQWRGPDRTGISSTIIPPRTWPKTLAEAWSVEVGTGHSSPVIADGLIYQFARQGDDEVVLAIDPRSGAIRWNQRYPQAYQMDQAAIEHGKGPKSTPVVHDGMLITLGISGTLSAWDAKTGKQLWQQRTQDRFPLSSPLYGTAMSPLIVDGRLIVHLGGNDRGSLEAIDPTSGKPIWTASTEGPAYASPIVATLAKQRQLVAFTQQSLLGIDLLTGKSLWKLPYTTGYTQNSVTPVVANEQLIFSGYQNPLVSYRLEATGTRLTPRQVWSNSQLPLYMSSPILTRDRLFGFTQRNSGKLFAAQPQTGQVLWESDPRLGENAALLLLGSQLLTLTSDGKLIVLDAEATRFQPIREYAVGTSQTWAHPVPCGDWLLIKDATHLRAYRWRAAD</sequence>
<dbReference type="Gene3D" id="2.130.10.10">
    <property type="entry name" value="YVTN repeat-like/Quinoprotein amine dehydrogenase"/>
    <property type="match status" value="1"/>
</dbReference>
<reference evidence="2" key="1">
    <citation type="submission" date="2019-04" db="EMBL/GenBank/DDBJ databases">
        <authorList>
            <consortium name="Science for Life Laboratories"/>
        </authorList>
    </citation>
    <scope>NUCLEOTIDE SEQUENCE</scope>
    <source>
        <strain evidence="2">MBLW1</strain>
    </source>
</reference>
<dbReference type="InParanoid" id="A0A6C2YNE4"/>
<organism evidence="2">
    <name type="scientific">Tuwongella immobilis</name>
    <dbReference type="NCBI Taxonomy" id="692036"/>
    <lineage>
        <taxon>Bacteria</taxon>
        <taxon>Pseudomonadati</taxon>
        <taxon>Planctomycetota</taxon>
        <taxon>Planctomycetia</taxon>
        <taxon>Gemmatales</taxon>
        <taxon>Gemmataceae</taxon>
        <taxon>Tuwongella</taxon>
    </lineage>
</organism>
<dbReference type="InterPro" id="IPR018391">
    <property type="entry name" value="PQQ_b-propeller_rpt"/>
</dbReference>
<dbReference type="InterPro" id="IPR011047">
    <property type="entry name" value="Quinoprotein_ADH-like_sf"/>
</dbReference>
<keyword evidence="3" id="KW-1185">Reference proteome</keyword>
<dbReference type="PANTHER" id="PTHR34512:SF30">
    <property type="entry name" value="OUTER MEMBRANE PROTEIN ASSEMBLY FACTOR BAMB"/>
    <property type="match status" value="1"/>
</dbReference>
<dbReference type="Pfam" id="PF13360">
    <property type="entry name" value="PQQ_2"/>
    <property type="match status" value="1"/>
</dbReference>
<keyword evidence="2" id="KW-0808">Transferase</keyword>
<dbReference type="Proteomes" id="UP000464378">
    <property type="component" value="Chromosome"/>
</dbReference>
<dbReference type="KEGG" id="tim:GMBLW1_08220"/>
<dbReference type="PANTHER" id="PTHR34512">
    <property type="entry name" value="CELL SURFACE PROTEIN"/>
    <property type="match status" value="1"/>
</dbReference>
<dbReference type="InterPro" id="IPR015943">
    <property type="entry name" value="WD40/YVTN_repeat-like_dom_sf"/>
</dbReference>
<dbReference type="AlphaFoldDB" id="A0A6C2YNE4"/>
<evidence type="ECO:0000259" key="1">
    <source>
        <dbReference type="Pfam" id="PF13360"/>
    </source>
</evidence>
<dbReference type="EMBL" id="LR586016">
    <property type="protein sequence ID" value="VIP03138.1"/>
    <property type="molecule type" value="Genomic_DNA"/>
</dbReference>
<dbReference type="RefSeq" id="WP_162658234.1">
    <property type="nucleotide sequence ID" value="NZ_LR593887.1"/>
</dbReference>
<accession>A0A6C2YNE4</accession>
<dbReference type="GO" id="GO:0004674">
    <property type="term" value="F:protein serine/threonine kinase activity"/>
    <property type="evidence" value="ECO:0007669"/>
    <property type="project" value="UniProtKB-KW"/>
</dbReference>
<dbReference type="InterPro" id="IPR002372">
    <property type="entry name" value="PQQ_rpt_dom"/>
</dbReference>
<feature type="domain" description="Pyrrolo-quinoline quinone repeat" evidence="1">
    <location>
        <begin position="94"/>
        <end position="349"/>
    </location>
</feature>
<evidence type="ECO:0000313" key="2">
    <source>
        <dbReference type="EMBL" id="VIP03138.1"/>
    </source>
</evidence>